<dbReference type="InterPro" id="IPR011042">
    <property type="entry name" value="6-blade_b-propeller_TolB-like"/>
</dbReference>
<keyword evidence="3" id="KW-0732">Signal</keyword>
<dbReference type="Proteomes" id="UP000236728">
    <property type="component" value="Unassembled WGS sequence"/>
</dbReference>
<dbReference type="EMBL" id="FNVA01000003">
    <property type="protein sequence ID" value="SEG15349.1"/>
    <property type="molecule type" value="Genomic_DNA"/>
</dbReference>
<organism evidence="5 6">
    <name type="scientific">Bryocella elongata</name>
    <dbReference type="NCBI Taxonomy" id="863522"/>
    <lineage>
        <taxon>Bacteria</taxon>
        <taxon>Pseudomonadati</taxon>
        <taxon>Acidobacteriota</taxon>
        <taxon>Terriglobia</taxon>
        <taxon>Terriglobales</taxon>
        <taxon>Acidobacteriaceae</taxon>
        <taxon>Bryocella</taxon>
    </lineage>
</organism>
<evidence type="ECO:0000313" key="5">
    <source>
        <dbReference type="EMBL" id="SEG15349.1"/>
    </source>
</evidence>
<reference evidence="5 6" key="1">
    <citation type="submission" date="2016-10" db="EMBL/GenBank/DDBJ databases">
        <authorList>
            <person name="de Groot N.N."/>
        </authorList>
    </citation>
    <scope>NUCLEOTIDE SEQUENCE [LARGE SCALE GENOMIC DNA]</scope>
    <source>
        <strain evidence="5 6">DSM 22489</strain>
    </source>
</reference>
<feature type="signal peptide" evidence="3">
    <location>
        <begin position="1"/>
        <end position="19"/>
    </location>
</feature>
<protein>
    <submittedName>
        <fullName evidence="5">Glutamyl peptidase. Serine peptidase. MEROPS family S09D</fullName>
    </submittedName>
</protein>
<feature type="domain" description="Peptidase S9 prolyl oligopeptidase catalytic" evidence="4">
    <location>
        <begin position="662"/>
        <end position="816"/>
    </location>
</feature>
<feature type="region of interest" description="Disordered" evidence="2">
    <location>
        <begin position="193"/>
        <end position="215"/>
    </location>
</feature>
<dbReference type="GO" id="GO:0004252">
    <property type="term" value="F:serine-type endopeptidase activity"/>
    <property type="evidence" value="ECO:0007669"/>
    <property type="project" value="TreeGrafter"/>
</dbReference>
<evidence type="ECO:0000256" key="3">
    <source>
        <dbReference type="SAM" id="SignalP"/>
    </source>
</evidence>
<evidence type="ECO:0000256" key="1">
    <source>
        <dbReference type="ARBA" id="ARBA00022801"/>
    </source>
</evidence>
<evidence type="ECO:0000256" key="2">
    <source>
        <dbReference type="SAM" id="MobiDB-lite"/>
    </source>
</evidence>
<dbReference type="Pfam" id="PF00326">
    <property type="entry name" value="Peptidase_S9"/>
    <property type="match status" value="1"/>
</dbReference>
<dbReference type="InterPro" id="IPR001375">
    <property type="entry name" value="Peptidase_S9_cat"/>
</dbReference>
<proteinExistence type="predicted"/>
<evidence type="ECO:0000313" key="6">
    <source>
        <dbReference type="Proteomes" id="UP000236728"/>
    </source>
</evidence>
<dbReference type="SUPFAM" id="SSF53474">
    <property type="entry name" value="alpha/beta-Hydrolases"/>
    <property type="match status" value="1"/>
</dbReference>
<dbReference type="PANTHER" id="PTHR42776">
    <property type="entry name" value="SERINE PEPTIDASE S9 FAMILY MEMBER"/>
    <property type="match status" value="1"/>
</dbReference>
<dbReference type="Gene3D" id="3.40.50.1820">
    <property type="entry name" value="alpha/beta hydrolase"/>
    <property type="match status" value="1"/>
</dbReference>
<evidence type="ECO:0000259" key="4">
    <source>
        <dbReference type="Pfam" id="PF00326"/>
    </source>
</evidence>
<accession>A0A1H5XU93</accession>
<dbReference type="GO" id="GO:0006508">
    <property type="term" value="P:proteolysis"/>
    <property type="evidence" value="ECO:0007669"/>
    <property type="project" value="InterPro"/>
</dbReference>
<dbReference type="InterPro" id="IPR029058">
    <property type="entry name" value="AB_hydrolase_fold"/>
</dbReference>
<keyword evidence="6" id="KW-1185">Reference proteome</keyword>
<gene>
    <name evidence="5" type="ORF">SAMN05421819_1979</name>
</gene>
<dbReference type="OrthoDB" id="108903at2"/>
<name>A0A1H5XU93_9BACT</name>
<keyword evidence="1" id="KW-0378">Hydrolase</keyword>
<dbReference type="Gene3D" id="2.120.10.30">
    <property type="entry name" value="TolB, C-terminal domain"/>
    <property type="match status" value="1"/>
</dbReference>
<feature type="chain" id="PRO_5009289849" evidence="3">
    <location>
        <begin position="20"/>
        <end position="828"/>
    </location>
</feature>
<sequence>MDRKLALALALSFTIPVCAQTELKYQQPPAAIEQLLDAPPTPTARVSPDRKVLLIEQPATFPTIADVAAPRYRLAGIRFNPVISGPSVVTYDIALKLQPVAGGEAKAVTGLPAKLKASDASFSPDAKHIAFVRTVDAPATMAGQELWVIDVATAAANRVGAVHLNSILGHPCEWLPDSTGLLCKTVPATRGAAPKETGVPTGPHVQENLGTKRPAPTYEDLLKTPEDAAIFEYYATSQLAVVSLGGVVKPLAVKGVVEGAKPSPDGHYAMVSLIHRPFSYTIPYERFPQLTEIASLKGSASPHVLQDRPAVDDLPISRDAVQPGPRDYSWRSDAPSTVVWVEAADNGDPKMKTNVRDRVKALPAPFTGEATTLVELAMRVQRGFGAAAAGPVQWGNEHLALVTESRWADRKTAIVAFDPSTPDNTTMLYEGSSQDRYHSPGRPMTESNAAGHPVLQLTPDGSGIYFSSEGASPKGDFPFVGVMPIAGGKESVLFHSVDPYYAQPVALLAGNTQLLVRREAATESPNYFAATLKAGAADFRQVTHFASPYAGIAMPTHQLLHYKRADGVELTATLWLPAGYDKSQGPLPTLIEAYPAEFKTRAAAAQVTGSTNRFPSFGWGGSPVYFAQNGYAVMENAAIPIIGEGDKEPNDTYVEQLVEGAKAAVEAGVATGTVDRNRIGVMGHSYGAFMTANLLAHTDIFRAGIARSGAYNRSLTPFGFQNEERTYWQAPQVYFEMSPFSYADKIKTPILLIHGEADDNTGTFPIQSERLYAALQGQGATVRLVFLPLEPHHYGAHESLQHMLWEMNRWLDTYVKPMTPAVAPAKND</sequence>
<dbReference type="PANTHER" id="PTHR42776:SF28">
    <property type="entry name" value="GLUTAMYL ENDOPEPTIDASE, CHLOROPLASTIC-RELATED"/>
    <property type="match status" value="1"/>
</dbReference>
<dbReference type="SUPFAM" id="SSF82171">
    <property type="entry name" value="DPP6 N-terminal domain-like"/>
    <property type="match status" value="1"/>
</dbReference>
<dbReference type="RefSeq" id="WP_103932896.1">
    <property type="nucleotide sequence ID" value="NZ_FNVA01000003.1"/>
</dbReference>
<dbReference type="AlphaFoldDB" id="A0A1H5XU93"/>